<dbReference type="InterPro" id="IPR034660">
    <property type="entry name" value="DinB/YfiT-like"/>
</dbReference>
<dbReference type="EMBL" id="BSOH01000023">
    <property type="protein sequence ID" value="GLR18940.1"/>
    <property type="molecule type" value="Genomic_DNA"/>
</dbReference>
<dbReference type="InterPro" id="IPR024775">
    <property type="entry name" value="DinB-like"/>
</dbReference>
<accession>A0AA37SSP9</accession>
<dbReference type="Gene3D" id="1.20.120.450">
    <property type="entry name" value="dinb family like domain"/>
    <property type="match status" value="1"/>
</dbReference>
<dbReference type="Pfam" id="PF12867">
    <property type="entry name" value="DinB_2"/>
    <property type="match status" value="1"/>
</dbReference>
<sequence>MKYHFKPNDDEYPVFYKGYIDTLEDKDLLPTLRNEKKYALDLFKKIPLEKANYQYQEGKWSVKQVLLHIIDTEMVFSYRALAISRGETQELPGFDQDEYMAEVNVDETTLSELIQCFDHLRSANIILFSMLRKQDLDKIGVASGYSVSARTLGYFISGHCKYHVNILKDRYGV</sequence>
<evidence type="ECO:0000313" key="3">
    <source>
        <dbReference type="Proteomes" id="UP001156666"/>
    </source>
</evidence>
<evidence type="ECO:0000259" key="1">
    <source>
        <dbReference type="Pfam" id="PF12867"/>
    </source>
</evidence>
<dbReference type="Proteomes" id="UP001156666">
    <property type="component" value="Unassembled WGS sequence"/>
</dbReference>
<dbReference type="SUPFAM" id="SSF109854">
    <property type="entry name" value="DinB/YfiT-like putative metalloenzymes"/>
    <property type="match status" value="1"/>
</dbReference>
<protein>
    <submittedName>
        <fullName evidence="2">DNA damage-inducible protein DinB</fullName>
    </submittedName>
</protein>
<dbReference type="AlphaFoldDB" id="A0AA37SSP9"/>
<keyword evidence="3" id="KW-1185">Reference proteome</keyword>
<proteinExistence type="predicted"/>
<gene>
    <name evidence="2" type="ORF">GCM10007940_35560</name>
</gene>
<dbReference type="RefSeq" id="WP_235292885.1">
    <property type="nucleotide sequence ID" value="NZ_BSOH01000023.1"/>
</dbReference>
<feature type="domain" description="DinB-like" evidence="1">
    <location>
        <begin position="37"/>
        <end position="166"/>
    </location>
</feature>
<name>A0AA37SSP9_9BACT</name>
<evidence type="ECO:0000313" key="2">
    <source>
        <dbReference type="EMBL" id="GLR18940.1"/>
    </source>
</evidence>
<reference evidence="2" key="1">
    <citation type="journal article" date="2014" name="Int. J. Syst. Evol. Microbiol.">
        <title>Complete genome sequence of Corynebacterium casei LMG S-19264T (=DSM 44701T), isolated from a smear-ripened cheese.</title>
        <authorList>
            <consortium name="US DOE Joint Genome Institute (JGI-PGF)"/>
            <person name="Walter F."/>
            <person name="Albersmeier A."/>
            <person name="Kalinowski J."/>
            <person name="Ruckert C."/>
        </authorList>
    </citation>
    <scope>NUCLEOTIDE SEQUENCE</scope>
    <source>
        <strain evidence="2">NBRC 108769</strain>
    </source>
</reference>
<organism evidence="2 3">
    <name type="scientific">Portibacter lacus</name>
    <dbReference type="NCBI Taxonomy" id="1099794"/>
    <lineage>
        <taxon>Bacteria</taxon>
        <taxon>Pseudomonadati</taxon>
        <taxon>Bacteroidota</taxon>
        <taxon>Saprospiria</taxon>
        <taxon>Saprospirales</taxon>
        <taxon>Haliscomenobacteraceae</taxon>
        <taxon>Portibacter</taxon>
    </lineage>
</organism>
<comment type="caution">
    <text evidence="2">The sequence shown here is derived from an EMBL/GenBank/DDBJ whole genome shotgun (WGS) entry which is preliminary data.</text>
</comment>
<reference evidence="2" key="2">
    <citation type="submission" date="2023-01" db="EMBL/GenBank/DDBJ databases">
        <title>Draft genome sequence of Portibacter lacus strain NBRC 108769.</title>
        <authorList>
            <person name="Sun Q."/>
            <person name="Mori K."/>
        </authorList>
    </citation>
    <scope>NUCLEOTIDE SEQUENCE</scope>
    <source>
        <strain evidence="2">NBRC 108769</strain>
    </source>
</reference>